<dbReference type="InterPro" id="IPR057106">
    <property type="entry name" value="NXPE4_C"/>
</dbReference>
<dbReference type="PANTHER" id="PTHR16165">
    <property type="entry name" value="NXPE FAMILY MEMBER"/>
    <property type="match status" value="1"/>
</dbReference>
<comment type="caution">
    <text evidence="3">The sequence shown here is derived from an EMBL/GenBank/DDBJ whole genome shotgun (WGS) entry which is preliminary data.</text>
</comment>
<evidence type="ECO:0000256" key="1">
    <source>
        <dbReference type="ARBA" id="ARBA00005431"/>
    </source>
</evidence>
<proteinExistence type="inferred from homology"/>
<name>A0ABR0Y3L6_HUSHU</name>
<dbReference type="EMBL" id="JAHFZB010000050">
    <property type="protein sequence ID" value="KAK6467246.1"/>
    <property type="molecule type" value="Genomic_DNA"/>
</dbReference>
<dbReference type="Pfam" id="PF06312">
    <property type="entry name" value="Neurexophilin"/>
    <property type="match status" value="1"/>
</dbReference>
<dbReference type="InterPro" id="IPR013783">
    <property type="entry name" value="Ig-like_fold"/>
</dbReference>
<organism evidence="3 4">
    <name type="scientific">Huso huso</name>
    <name type="common">Beluga</name>
    <name type="synonym">Acipenser huso</name>
    <dbReference type="NCBI Taxonomy" id="61971"/>
    <lineage>
        <taxon>Eukaryota</taxon>
        <taxon>Metazoa</taxon>
        <taxon>Chordata</taxon>
        <taxon>Craniata</taxon>
        <taxon>Vertebrata</taxon>
        <taxon>Euteleostomi</taxon>
        <taxon>Actinopterygii</taxon>
        <taxon>Chondrostei</taxon>
        <taxon>Acipenseriformes</taxon>
        <taxon>Acipenseridae</taxon>
        <taxon>Huso</taxon>
    </lineage>
</organism>
<dbReference type="InterPro" id="IPR026845">
    <property type="entry name" value="NXPH/NXPE"/>
</dbReference>
<dbReference type="InterPro" id="IPR014756">
    <property type="entry name" value="Ig_E-set"/>
</dbReference>
<sequence>MTRVESPIATPVVENDSYIVSILQPGKWFDRPPLLPPNPRLHDTARAIKAEVKEILQALKRHVPAVNQTQVELSSSGAHSLVTLMNPKENYCVGEIVSVRVEMNDYWGKPKTYGGDFILARIHSPELKAGAAGVPEDFNNGTYRVNFTLFWPGSVKVSVLLIHSSEVLSTLWQAKEYCNDKFIFTGTFRNSTLQETSRCDIHLSTNETVCEFKDERNQESFFCFKPKTLPYRVPQAVGNCEMGMSSPTPSGFFHSGRWSSSYCRMSGFQSVSDMNHCLQGKQVYLLGDSTIRQWIEYSTYKLNDLKYTTKTAPQAPKLAIDKRRNITISWKMHGFPCISNAPCFISGGIYIVRELDRLAGGENTVVVISIGQHLRPFPLKLYVTRMVIIKQAVTRLLRRSPLTRVFVKSENTRELNSYMIQMNNWHGHLQNLALKEVFRGVKVGFIDAWDMTVAANTFEVHPNRNIVHDQIALFLSYLCGPNS</sequence>
<evidence type="ECO:0000313" key="4">
    <source>
        <dbReference type="Proteomes" id="UP001369086"/>
    </source>
</evidence>
<evidence type="ECO:0000259" key="2">
    <source>
        <dbReference type="Pfam" id="PF24536"/>
    </source>
</evidence>
<keyword evidence="4" id="KW-1185">Reference proteome</keyword>
<dbReference type="PANTHER" id="PTHR16165:SF3">
    <property type="entry name" value="NXPE FAMILY MEMBER 1"/>
    <property type="match status" value="1"/>
</dbReference>
<comment type="similarity">
    <text evidence="1">Belongs to the NXPE family.</text>
</comment>
<evidence type="ECO:0000313" key="3">
    <source>
        <dbReference type="EMBL" id="KAK6467246.1"/>
    </source>
</evidence>
<accession>A0ABR0Y3L6</accession>
<gene>
    <name evidence="3" type="ORF">HHUSO_G35234</name>
</gene>
<protein>
    <submittedName>
        <fullName evidence="3">NXPE family member 2-like</fullName>
    </submittedName>
</protein>
<reference evidence="3 4" key="1">
    <citation type="submission" date="2021-05" db="EMBL/GenBank/DDBJ databases">
        <authorList>
            <person name="Zahm M."/>
            <person name="Klopp C."/>
            <person name="Cabau C."/>
            <person name="Kuhl H."/>
            <person name="Suciu R."/>
            <person name="Ciorpac M."/>
            <person name="Holostenco D."/>
            <person name="Gessner J."/>
            <person name="Wuertz S."/>
            <person name="Hohne C."/>
            <person name="Stock M."/>
            <person name="Gislard M."/>
            <person name="Lluch J."/>
            <person name="Milhes M."/>
            <person name="Lampietro C."/>
            <person name="Lopez Roques C."/>
            <person name="Donnadieu C."/>
            <person name="Du K."/>
            <person name="Schartl M."/>
            <person name="Guiguen Y."/>
        </authorList>
    </citation>
    <scope>NUCLEOTIDE SEQUENCE [LARGE SCALE GENOMIC DNA]</scope>
    <source>
        <strain evidence="3">Hh-F2</strain>
        <tissue evidence="3">Blood</tissue>
    </source>
</reference>
<dbReference type="Proteomes" id="UP001369086">
    <property type="component" value="Unassembled WGS sequence"/>
</dbReference>
<dbReference type="SUPFAM" id="SSF81296">
    <property type="entry name" value="E set domains"/>
    <property type="match status" value="1"/>
</dbReference>
<dbReference type="Gene3D" id="2.60.40.10">
    <property type="entry name" value="Immunoglobulins"/>
    <property type="match status" value="1"/>
</dbReference>
<dbReference type="Pfam" id="PF24536">
    <property type="entry name" value="NXPE4_C"/>
    <property type="match status" value="1"/>
</dbReference>
<feature type="domain" description="NXPE C-terminal" evidence="2">
    <location>
        <begin position="258"/>
        <end position="479"/>
    </location>
</feature>